<feature type="compositionally biased region" description="Basic and acidic residues" evidence="1">
    <location>
        <begin position="1"/>
        <end position="21"/>
    </location>
</feature>
<organism evidence="2 3">
    <name type="scientific">Atta colombica</name>
    <dbReference type="NCBI Taxonomy" id="520822"/>
    <lineage>
        <taxon>Eukaryota</taxon>
        <taxon>Metazoa</taxon>
        <taxon>Ecdysozoa</taxon>
        <taxon>Arthropoda</taxon>
        <taxon>Hexapoda</taxon>
        <taxon>Insecta</taxon>
        <taxon>Pterygota</taxon>
        <taxon>Neoptera</taxon>
        <taxon>Endopterygota</taxon>
        <taxon>Hymenoptera</taxon>
        <taxon>Apocrita</taxon>
        <taxon>Aculeata</taxon>
        <taxon>Formicoidea</taxon>
        <taxon>Formicidae</taxon>
        <taxon>Myrmicinae</taxon>
        <taxon>Atta</taxon>
    </lineage>
</organism>
<dbReference type="EMBL" id="KQ976691">
    <property type="protein sequence ID" value="KYM77986.1"/>
    <property type="molecule type" value="Genomic_DNA"/>
</dbReference>
<gene>
    <name evidence="2" type="ORF">ALC53_11674</name>
</gene>
<feature type="region of interest" description="Disordered" evidence="1">
    <location>
        <begin position="1"/>
        <end position="37"/>
    </location>
</feature>
<dbReference type="Proteomes" id="UP000078540">
    <property type="component" value="Unassembled WGS sequence"/>
</dbReference>
<evidence type="ECO:0000313" key="2">
    <source>
        <dbReference type="EMBL" id="KYM77986.1"/>
    </source>
</evidence>
<accession>A0A195B0J9</accession>
<reference evidence="2 3" key="1">
    <citation type="submission" date="2015-09" db="EMBL/GenBank/DDBJ databases">
        <title>Atta colombica WGS genome.</title>
        <authorList>
            <person name="Nygaard S."/>
            <person name="Hu H."/>
            <person name="Boomsma J."/>
            <person name="Zhang G."/>
        </authorList>
    </citation>
    <scope>NUCLEOTIDE SEQUENCE [LARGE SCALE GENOMIC DNA]</scope>
    <source>
        <strain evidence="2">Treedump-2</strain>
        <tissue evidence="2">Whole body</tissue>
    </source>
</reference>
<proteinExistence type="predicted"/>
<dbReference type="AlphaFoldDB" id="A0A195B0J9"/>
<keyword evidence="3" id="KW-1185">Reference proteome</keyword>
<evidence type="ECO:0000313" key="3">
    <source>
        <dbReference type="Proteomes" id="UP000078540"/>
    </source>
</evidence>
<sequence>MKRGNRGEGEEEKRKKMDEGKSAVWSKRPRARGNPAGYFCKNINANSKGGSEARRACERVKAHLPTEMEADLDFQALRYESPFPIFPATRPHPFTDYTSITPDNT</sequence>
<protein>
    <submittedName>
        <fullName evidence="2">Uncharacterized protein</fullName>
    </submittedName>
</protein>
<evidence type="ECO:0000256" key="1">
    <source>
        <dbReference type="SAM" id="MobiDB-lite"/>
    </source>
</evidence>
<name>A0A195B0J9_9HYME</name>